<dbReference type="AlphaFoldDB" id="A0A1X7HQ86"/>
<proteinExistence type="predicted"/>
<organism evidence="1 2">
    <name type="scientific">Paenibacillus uliginis N3/975</name>
    <dbReference type="NCBI Taxonomy" id="1313296"/>
    <lineage>
        <taxon>Bacteria</taxon>
        <taxon>Bacillati</taxon>
        <taxon>Bacillota</taxon>
        <taxon>Bacilli</taxon>
        <taxon>Bacillales</taxon>
        <taxon>Paenibacillaceae</taxon>
        <taxon>Paenibacillus</taxon>
    </lineage>
</organism>
<gene>
    <name evidence="1" type="ORF">SAMN05661091_5037</name>
</gene>
<dbReference type="EMBL" id="LT840184">
    <property type="protein sequence ID" value="SMF90426.1"/>
    <property type="molecule type" value="Genomic_DNA"/>
</dbReference>
<evidence type="ECO:0000313" key="2">
    <source>
        <dbReference type="Proteomes" id="UP000192940"/>
    </source>
</evidence>
<sequence>MRKFKSILSRVMGRNHKKLTPIQYRRQFAIYFFIVH</sequence>
<dbReference type="Proteomes" id="UP000192940">
    <property type="component" value="Chromosome I"/>
</dbReference>
<accession>A0A1X7HQ86</accession>
<reference evidence="1 2" key="1">
    <citation type="submission" date="2017-04" db="EMBL/GenBank/DDBJ databases">
        <authorList>
            <person name="Afonso C.L."/>
            <person name="Miller P.J."/>
            <person name="Scott M.A."/>
            <person name="Spackman E."/>
            <person name="Goraichik I."/>
            <person name="Dimitrov K.M."/>
            <person name="Suarez D.L."/>
            <person name="Swayne D.E."/>
        </authorList>
    </citation>
    <scope>NUCLEOTIDE SEQUENCE [LARGE SCALE GENOMIC DNA]</scope>
    <source>
        <strain evidence="1 2">N3/975</strain>
    </source>
</reference>
<keyword evidence="2" id="KW-1185">Reference proteome</keyword>
<protein>
    <submittedName>
        <fullName evidence="1">Uncharacterized protein</fullName>
    </submittedName>
</protein>
<evidence type="ECO:0000313" key="1">
    <source>
        <dbReference type="EMBL" id="SMF90426.1"/>
    </source>
</evidence>
<name>A0A1X7HQ86_9BACL</name>